<evidence type="ECO:0000313" key="2">
    <source>
        <dbReference type="Proteomes" id="UP000054477"/>
    </source>
</evidence>
<reference evidence="1 2" key="1">
    <citation type="submission" date="2014-04" db="EMBL/GenBank/DDBJ databases">
        <authorList>
            <consortium name="DOE Joint Genome Institute"/>
            <person name="Kuo A."/>
            <person name="Kohler A."/>
            <person name="Nagy L.G."/>
            <person name="Floudas D."/>
            <person name="Copeland A."/>
            <person name="Barry K.W."/>
            <person name="Cichocki N."/>
            <person name="Veneault-Fourrey C."/>
            <person name="LaButti K."/>
            <person name="Lindquist E.A."/>
            <person name="Lipzen A."/>
            <person name="Lundell T."/>
            <person name="Morin E."/>
            <person name="Murat C."/>
            <person name="Sun H."/>
            <person name="Tunlid A."/>
            <person name="Henrissat B."/>
            <person name="Grigoriev I.V."/>
            <person name="Hibbett D.S."/>
            <person name="Martin F."/>
            <person name="Nordberg H.P."/>
            <person name="Cantor M.N."/>
            <person name="Hua S.X."/>
        </authorList>
    </citation>
    <scope>NUCLEOTIDE SEQUENCE [LARGE SCALE GENOMIC DNA]</scope>
    <source>
        <strain evidence="1 2">LaAM-08-1</strain>
    </source>
</reference>
<reference evidence="2" key="2">
    <citation type="submission" date="2015-01" db="EMBL/GenBank/DDBJ databases">
        <title>Evolutionary Origins and Diversification of the Mycorrhizal Mutualists.</title>
        <authorList>
            <consortium name="DOE Joint Genome Institute"/>
            <consortium name="Mycorrhizal Genomics Consortium"/>
            <person name="Kohler A."/>
            <person name="Kuo A."/>
            <person name="Nagy L.G."/>
            <person name="Floudas D."/>
            <person name="Copeland A."/>
            <person name="Barry K.W."/>
            <person name="Cichocki N."/>
            <person name="Veneault-Fourrey C."/>
            <person name="LaButti K."/>
            <person name="Lindquist E.A."/>
            <person name="Lipzen A."/>
            <person name="Lundell T."/>
            <person name="Morin E."/>
            <person name="Murat C."/>
            <person name="Riley R."/>
            <person name="Ohm R."/>
            <person name="Sun H."/>
            <person name="Tunlid A."/>
            <person name="Henrissat B."/>
            <person name="Grigoriev I.V."/>
            <person name="Hibbett D.S."/>
            <person name="Martin F."/>
        </authorList>
    </citation>
    <scope>NUCLEOTIDE SEQUENCE [LARGE SCALE GENOMIC DNA]</scope>
    <source>
        <strain evidence="2">LaAM-08-1</strain>
    </source>
</reference>
<protein>
    <submittedName>
        <fullName evidence="1">Uncharacterized protein</fullName>
    </submittedName>
</protein>
<organism evidence="1 2">
    <name type="scientific">Laccaria amethystina LaAM-08-1</name>
    <dbReference type="NCBI Taxonomy" id="1095629"/>
    <lineage>
        <taxon>Eukaryota</taxon>
        <taxon>Fungi</taxon>
        <taxon>Dikarya</taxon>
        <taxon>Basidiomycota</taxon>
        <taxon>Agaricomycotina</taxon>
        <taxon>Agaricomycetes</taxon>
        <taxon>Agaricomycetidae</taxon>
        <taxon>Agaricales</taxon>
        <taxon>Agaricineae</taxon>
        <taxon>Hydnangiaceae</taxon>
        <taxon>Laccaria</taxon>
    </lineage>
</organism>
<gene>
    <name evidence="1" type="ORF">K443DRAFT_657237</name>
</gene>
<dbReference type="AlphaFoldDB" id="A0A0C9WS90"/>
<name>A0A0C9WS90_9AGAR</name>
<keyword evidence="2" id="KW-1185">Reference proteome</keyword>
<dbReference type="HOGENOM" id="CLU_1156558_0_0_1"/>
<dbReference type="EMBL" id="KN839094">
    <property type="protein sequence ID" value="KIJ90878.1"/>
    <property type="molecule type" value="Genomic_DNA"/>
</dbReference>
<evidence type="ECO:0000313" key="1">
    <source>
        <dbReference type="EMBL" id="KIJ90878.1"/>
    </source>
</evidence>
<dbReference type="Proteomes" id="UP000054477">
    <property type="component" value="Unassembled WGS sequence"/>
</dbReference>
<accession>A0A0C9WS90</accession>
<sequence length="240" mass="26494">MTVIDIALLNPYDPPYEPLGHSPLDHIALVVVGNTPIEGWPPPDRVLRVLAALPQEERYYQLWASCRTSQRRNRHLALGHMSGLLKATASSPRPKHSALSEARGKTRFFLRIWGWWVLSSGGVALDAEEGSTGTVRAFLAGRPIGEVDNKGCSWVWFPFGPVGVVGITGGDWEIHWGARMWAVLDHDLIRRMWAMPGCDQSGAVAGGAVTIKRLVVDVHAILSQSVRTAWAGWNRIELPR</sequence>
<proteinExistence type="predicted"/>